<evidence type="ECO:0000313" key="3">
    <source>
        <dbReference type="EMBL" id="KDR29366.1"/>
    </source>
</evidence>
<dbReference type="OrthoDB" id="2019315at2"/>
<protein>
    <submittedName>
        <fullName evidence="3">Uncharacterized protein</fullName>
    </submittedName>
</protein>
<evidence type="ECO:0000256" key="1">
    <source>
        <dbReference type="SAM" id="MobiDB-lite"/>
    </source>
</evidence>
<reference evidence="3 4" key="2">
    <citation type="submission" date="2014-03" db="EMBL/GenBank/DDBJ databases">
        <title>Draft Genome Sequences of Four Burkholderia Strains.</title>
        <authorList>
            <person name="Liu X.Y."/>
            <person name="Li C.X."/>
            <person name="Xu J.H."/>
        </authorList>
    </citation>
    <scope>NUCLEOTIDE SEQUENCE [LARGE SCALE GENOMIC DNA]</scope>
    <source>
        <strain evidence="3 4">R27</strain>
    </source>
</reference>
<dbReference type="Proteomes" id="UP000027439">
    <property type="component" value="Unassembled WGS sequence"/>
</dbReference>
<accession>A0A069NWE4</accession>
<dbReference type="Proteomes" id="UP000597138">
    <property type="component" value="Unassembled WGS sequence"/>
</dbReference>
<dbReference type="SUPFAM" id="SSF53335">
    <property type="entry name" value="S-adenosyl-L-methionine-dependent methyltransferases"/>
    <property type="match status" value="1"/>
</dbReference>
<name>A0A069NWE4_9BURK</name>
<feature type="region of interest" description="Disordered" evidence="1">
    <location>
        <begin position="587"/>
        <end position="622"/>
    </location>
</feature>
<keyword evidence="5" id="KW-1185">Reference proteome</keyword>
<comment type="caution">
    <text evidence="3">The sequence shown here is derived from an EMBL/GenBank/DDBJ whole genome shotgun (WGS) entry which is preliminary data.</text>
</comment>
<reference evidence="2" key="1">
    <citation type="journal article" date="2014" name="Int. J. Syst. Evol. Microbiol.">
        <title>Complete genome of a new Firmicutes species belonging to the dominant human colonic microbiota ('Ruminococcus bicirculans') reveals two chromosomes and a selective capacity to utilize plant glucans.</title>
        <authorList>
            <consortium name="NISC Comparative Sequencing Program"/>
            <person name="Wegmann U."/>
            <person name="Louis P."/>
            <person name="Goesmann A."/>
            <person name="Henrissat B."/>
            <person name="Duncan S.H."/>
            <person name="Flint H.J."/>
        </authorList>
    </citation>
    <scope>NUCLEOTIDE SEQUENCE</scope>
    <source>
        <strain evidence="2">CGMCC 1.11013</strain>
    </source>
</reference>
<evidence type="ECO:0000313" key="2">
    <source>
        <dbReference type="EMBL" id="GGD93751.1"/>
    </source>
</evidence>
<dbReference type="InterPro" id="IPR029063">
    <property type="entry name" value="SAM-dependent_MTases_sf"/>
</dbReference>
<dbReference type="EMBL" id="JFHE01000031">
    <property type="protein sequence ID" value="KDR29366.1"/>
    <property type="molecule type" value="Genomic_DNA"/>
</dbReference>
<reference evidence="5" key="3">
    <citation type="journal article" date="2019" name="Int. J. Syst. Evol. Microbiol.">
        <title>The Global Catalogue of Microorganisms (GCM) 10K type strain sequencing project: providing services to taxonomists for standard genome sequencing and annotation.</title>
        <authorList>
            <consortium name="The Broad Institute Genomics Platform"/>
            <consortium name="The Broad Institute Genome Sequencing Center for Infectious Disease"/>
            <person name="Wu L."/>
            <person name="Ma J."/>
        </authorList>
    </citation>
    <scope>NUCLEOTIDE SEQUENCE [LARGE SCALE GENOMIC DNA]</scope>
    <source>
        <strain evidence="5">CGMCC 1.11013</strain>
    </source>
</reference>
<reference evidence="2" key="4">
    <citation type="submission" date="2024-05" db="EMBL/GenBank/DDBJ databases">
        <authorList>
            <person name="Sun Q."/>
            <person name="Zhou Y."/>
        </authorList>
    </citation>
    <scope>NUCLEOTIDE SEQUENCE</scope>
    <source>
        <strain evidence="2">CGMCC 1.11013</strain>
    </source>
</reference>
<proteinExistence type="predicted"/>
<organism evidence="3 4">
    <name type="scientific">Caballeronia grimmiae</name>
    <dbReference type="NCBI Taxonomy" id="1071679"/>
    <lineage>
        <taxon>Bacteria</taxon>
        <taxon>Pseudomonadati</taxon>
        <taxon>Pseudomonadota</taxon>
        <taxon>Betaproteobacteria</taxon>
        <taxon>Burkholderiales</taxon>
        <taxon>Burkholderiaceae</taxon>
        <taxon>Caballeronia</taxon>
    </lineage>
</organism>
<evidence type="ECO:0000313" key="5">
    <source>
        <dbReference type="Proteomes" id="UP000597138"/>
    </source>
</evidence>
<dbReference type="EMBL" id="BMEG01000014">
    <property type="protein sequence ID" value="GGD93751.1"/>
    <property type="molecule type" value="Genomic_DNA"/>
</dbReference>
<dbReference type="AlphaFoldDB" id="A0A069NWE4"/>
<dbReference type="eggNOG" id="ENOG5032RAN">
    <property type="taxonomic scope" value="Bacteria"/>
</dbReference>
<sequence>MSDPHKVSYDQPTKNDVRRQALSHAVELITSRRENAAIVPADHTKRIRDHLFQDKFYGDRAVALACEPKDLESWRSFRLQTVGTRTSSEITVAYLAGPEPSNDMSVLLELGVRPENIWAFEIDEETADAGLEKLRELRARGIKFIPVGIEDFFIGTPRRFDIIYFDACGAFPSKESNTLRALATMFRHSALAPLGVLVSNFACPDTSQSGVLDRYSFLIGAYLYPKSFMESKNGGSIEGPPTHGYIFNYSPSAEDEIDDDDPPKDFIDEVKTNFEHYYGQFITRSLMDLATIVAPMSRLMSGDLWRVAFDADLKSSIRRGKRLVVFKPDVAEGEEAKVDCGQETSAALPNVPGDADCNSWVQAELESHPTQDWETDGDAICNPEFFSLIWTMAACGRYEGATEFAAVRKGAESLVRTWRGGLLGKVEQNELKAEGKKLEDLIALFYAWRHDQSLWTPAMRRIGDFPYRDNMPMLCDVPTTEIGFYPVFAQLAYPAHPNVRECKRFRYVAEAKVTSMFMDVIAFDECRYVHDWISALHLTPEDWEDLSTQLTFRFALDGIAREKRWIGDDFLYGCHVVGESKEFPMSDLEPRLDLSPSGLPQVTPPSTDGDGAAATKLEATPE</sequence>
<evidence type="ECO:0000313" key="4">
    <source>
        <dbReference type="Proteomes" id="UP000027439"/>
    </source>
</evidence>
<gene>
    <name evidence="3" type="ORF">BG57_18340</name>
    <name evidence="2" type="ORF">GCM10010985_55560</name>
</gene>
<dbReference type="CDD" id="cd02440">
    <property type="entry name" value="AdoMet_MTases"/>
    <property type="match status" value="1"/>
</dbReference>
<dbReference type="RefSeq" id="WP_035968692.1">
    <property type="nucleotide sequence ID" value="NZ_BMEG01000014.1"/>
</dbReference>